<dbReference type="OrthoDB" id="3789068at2759"/>
<gene>
    <name evidence="1" type="ORF">CC80DRAFT_559938</name>
</gene>
<evidence type="ECO:0000313" key="1">
    <source>
        <dbReference type="EMBL" id="KAF1957889.1"/>
    </source>
</evidence>
<sequence length="167" mass="18650">MATLEYSQDLSIENPCIIIMSDALHSFLEEKLRLSLTGEIPGHQIDTLVQHLNTLFKVVRPSLTAADIFIAVSGPSVCGYKHCCCNSTDCRLDNYKITIFIERRQLGRQVTRPWVRASSTEGFEDAVNNLMATADEMIEKVKPGMTQINRNKSSTCLVEVILDSQEG</sequence>
<reference evidence="1" key="1">
    <citation type="journal article" date="2020" name="Stud. Mycol.">
        <title>101 Dothideomycetes genomes: a test case for predicting lifestyles and emergence of pathogens.</title>
        <authorList>
            <person name="Haridas S."/>
            <person name="Albert R."/>
            <person name="Binder M."/>
            <person name="Bloem J."/>
            <person name="Labutti K."/>
            <person name="Salamov A."/>
            <person name="Andreopoulos B."/>
            <person name="Baker S."/>
            <person name="Barry K."/>
            <person name="Bills G."/>
            <person name="Bluhm B."/>
            <person name="Cannon C."/>
            <person name="Castanera R."/>
            <person name="Culley D."/>
            <person name="Daum C."/>
            <person name="Ezra D."/>
            <person name="Gonzalez J."/>
            <person name="Henrissat B."/>
            <person name="Kuo A."/>
            <person name="Liang C."/>
            <person name="Lipzen A."/>
            <person name="Lutzoni F."/>
            <person name="Magnuson J."/>
            <person name="Mondo S."/>
            <person name="Nolan M."/>
            <person name="Ohm R."/>
            <person name="Pangilinan J."/>
            <person name="Park H.-J."/>
            <person name="Ramirez L."/>
            <person name="Alfaro M."/>
            <person name="Sun H."/>
            <person name="Tritt A."/>
            <person name="Yoshinaga Y."/>
            <person name="Zwiers L.-H."/>
            <person name="Turgeon B."/>
            <person name="Goodwin S."/>
            <person name="Spatafora J."/>
            <person name="Crous P."/>
            <person name="Grigoriev I."/>
        </authorList>
    </citation>
    <scope>NUCLEOTIDE SEQUENCE</scope>
    <source>
        <strain evidence="1">CBS 675.92</strain>
    </source>
</reference>
<name>A0A6A5U1Q9_9PLEO</name>
<protein>
    <submittedName>
        <fullName evidence="1">Uncharacterized protein</fullName>
    </submittedName>
</protein>
<proteinExistence type="predicted"/>
<organism evidence="1 2">
    <name type="scientific">Byssothecium circinans</name>
    <dbReference type="NCBI Taxonomy" id="147558"/>
    <lineage>
        <taxon>Eukaryota</taxon>
        <taxon>Fungi</taxon>
        <taxon>Dikarya</taxon>
        <taxon>Ascomycota</taxon>
        <taxon>Pezizomycotina</taxon>
        <taxon>Dothideomycetes</taxon>
        <taxon>Pleosporomycetidae</taxon>
        <taxon>Pleosporales</taxon>
        <taxon>Massarineae</taxon>
        <taxon>Massarinaceae</taxon>
        <taxon>Byssothecium</taxon>
    </lineage>
</organism>
<dbReference type="AlphaFoldDB" id="A0A6A5U1Q9"/>
<keyword evidence="2" id="KW-1185">Reference proteome</keyword>
<evidence type="ECO:0000313" key="2">
    <source>
        <dbReference type="Proteomes" id="UP000800035"/>
    </source>
</evidence>
<accession>A0A6A5U1Q9</accession>
<dbReference type="Proteomes" id="UP000800035">
    <property type="component" value="Unassembled WGS sequence"/>
</dbReference>
<dbReference type="EMBL" id="ML976988">
    <property type="protein sequence ID" value="KAF1957889.1"/>
    <property type="molecule type" value="Genomic_DNA"/>
</dbReference>